<accession>A0ABV1D3S3</accession>
<proteinExistence type="predicted"/>
<organism evidence="1 2">
    <name type="scientific">Enterocloster hominis</name>
    <name type="common">ex Hitch et al. 2024</name>
    <dbReference type="NCBI Taxonomy" id="1917870"/>
    <lineage>
        <taxon>Bacteria</taxon>
        <taxon>Bacillati</taxon>
        <taxon>Bacillota</taxon>
        <taxon>Clostridia</taxon>
        <taxon>Lachnospirales</taxon>
        <taxon>Lachnospiraceae</taxon>
        <taxon>Enterocloster</taxon>
    </lineage>
</organism>
<evidence type="ECO:0000313" key="2">
    <source>
        <dbReference type="Proteomes" id="UP001454086"/>
    </source>
</evidence>
<evidence type="ECO:0008006" key="3">
    <source>
        <dbReference type="Google" id="ProtNLM"/>
    </source>
</evidence>
<evidence type="ECO:0000313" key="1">
    <source>
        <dbReference type="EMBL" id="MEQ2425016.1"/>
    </source>
</evidence>
<sequence length="233" mass="25428">MMQMIHAACAHGQRQFDGWVIGKAFYGKYDGQEPVSFETQTQRMRQGFARLSTKGYGKGHNVVQGLELVLVRPSCADGDARGNACAGAFPGRHGCRLLRDRLEAGDGIRAAAEDSHGCLLSGAPHFRPDVLTFSSEGLKRFLKDSGDTNPIHYGETAVVPGLWILERLQGLWECKAAQGADAAPGRHDLPQGFHIRFFHPVYTGQPIQLVCSENTITGVCGGLTYFLLRTNNL</sequence>
<comment type="caution">
    <text evidence="1">The sequence shown here is derived from an EMBL/GenBank/DDBJ whole genome shotgun (WGS) entry which is preliminary data.</text>
</comment>
<gene>
    <name evidence="1" type="ORF">WMQ36_08535</name>
</gene>
<dbReference type="EMBL" id="JBBMFM010000022">
    <property type="protein sequence ID" value="MEQ2425016.1"/>
    <property type="molecule type" value="Genomic_DNA"/>
</dbReference>
<name>A0ABV1D3S3_9FIRM</name>
<dbReference type="Gene3D" id="3.10.129.10">
    <property type="entry name" value="Hotdog Thioesterase"/>
    <property type="match status" value="1"/>
</dbReference>
<reference evidence="1 2" key="1">
    <citation type="submission" date="2024-03" db="EMBL/GenBank/DDBJ databases">
        <title>Human intestinal bacterial collection.</title>
        <authorList>
            <person name="Pauvert C."/>
            <person name="Hitch T.C.A."/>
            <person name="Clavel T."/>
        </authorList>
    </citation>
    <scope>NUCLEOTIDE SEQUENCE [LARGE SCALE GENOMIC DNA]</scope>
    <source>
        <strain evidence="1 2">CLA-SR-H021</strain>
    </source>
</reference>
<keyword evidence="2" id="KW-1185">Reference proteome</keyword>
<dbReference type="Proteomes" id="UP001454086">
    <property type="component" value="Unassembled WGS sequence"/>
</dbReference>
<dbReference type="InterPro" id="IPR029069">
    <property type="entry name" value="HotDog_dom_sf"/>
</dbReference>
<dbReference type="SUPFAM" id="SSF54637">
    <property type="entry name" value="Thioesterase/thiol ester dehydrase-isomerase"/>
    <property type="match status" value="1"/>
</dbReference>
<protein>
    <recommendedName>
        <fullName evidence="3">MaoC-like domain-containing protein</fullName>
    </recommendedName>
</protein>
<dbReference type="RefSeq" id="WP_008720854.1">
    <property type="nucleotide sequence ID" value="NZ_JBBMFM010000022.1"/>
</dbReference>